<evidence type="ECO:0000259" key="1">
    <source>
        <dbReference type="Pfam" id="PF00248"/>
    </source>
</evidence>
<dbReference type="SUPFAM" id="SSF51430">
    <property type="entry name" value="NAD(P)-linked oxidoreductase"/>
    <property type="match status" value="1"/>
</dbReference>
<dbReference type="Gene3D" id="3.20.20.100">
    <property type="entry name" value="NADP-dependent oxidoreductase domain"/>
    <property type="match status" value="1"/>
</dbReference>
<keyword evidence="3" id="KW-1185">Reference proteome</keyword>
<organism evidence="2 3">
    <name type="scientific">Aliidongia dinghuensis</name>
    <dbReference type="NCBI Taxonomy" id="1867774"/>
    <lineage>
        <taxon>Bacteria</taxon>
        <taxon>Pseudomonadati</taxon>
        <taxon>Pseudomonadota</taxon>
        <taxon>Alphaproteobacteria</taxon>
        <taxon>Rhodospirillales</taxon>
        <taxon>Dongiaceae</taxon>
        <taxon>Aliidongia</taxon>
    </lineage>
</organism>
<dbReference type="CDD" id="cd19086">
    <property type="entry name" value="AKR_AKR11C1"/>
    <property type="match status" value="1"/>
</dbReference>
<sequence length="325" mass="35435">MRYRSLGSSGLSVSEIGFGAWGIGGTTPGSTSYGETEDAASLEALERAFELGVNFFDTADVYGYGHSERLIGTFIRGRRDRVIIASKVGMTRYDQPADFSERHLEASLDASLARLGTDRLDLLQLHSPPPSLLEKWPAAIKVLGGFLDDGRVRALGISLASPRDLWAFDELDAISVIQVNLNMLDRRAVTDGVLARAAERRLGVIARTPLCSGFLSGAVNRQTRFGPGDHRNRWSPQQVGRWIDGADDAFGCMMPGTEGTRAQIALRYCLSYPEVSTVIPGMLGAADVQENVRASDFGPLPAEDRSRIEMLENLLVERPPERLAP</sequence>
<dbReference type="RefSeq" id="WP_189047611.1">
    <property type="nucleotide sequence ID" value="NZ_BMJQ01000008.1"/>
</dbReference>
<dbReference type="Pfam" id="PF00248">
    <property type="entry name" value="Aldo_ket_red"/>
    <property type="match status" value="1"/>
</dbReference>
<dbReference type="Proteomes" id="UP000646365">
    <property type="component" value="Unassembled WGS sequence"/>
</dbReference>
<evidence type="ECO:0000313" key="2">
    <source>
        <dbReference type="EMBL" id="GGF23931.1"/>
    </source>
</evidence>
<dbReference type="AlphaFoldDB" id="A0A8J2YVD5"/>
<dbReference type="InterPro" id="IPR023210">
    <property type="entry name" value="NADP_OxRdtase_dom"/>
</dbReference>
<reference evidence="2" key="2">
    <citation type="submission" date="2020-09" db="EMBL/GenBank/DDBJ databases">
        <authorList>
            <person name="Sun Q."/>
            <person name="Zhou Y."/>
        </authorList>
    </citation>
    <scope>NUCLEOTIDE SEQUENCE</scope>
    <source>
        <strain evidence="2">CGMCC 1.15725</strain>
    </source>
</reference>
<feature type="domain" description="NADP-dependent oxidoreductase" evidence="1">
    <location>
        <begin position="15"/>
        <end position="311"/>
    </location>
</feature>
<comment type="caution">
    <text evidence="2">The sequence shown here is derived from an EMBL/GenBank/DDBJ whole genome shotgun (WGS) entry which is preliminary data.</text>
</comment>
<accession>A0A8J2YVD5</accession>
<name>A0A8J2YVD5_9PROT</name>
<dbReference type="EMBL" id="BMJQ01000008">
    <property type="protein sequence ID" value="GGF23931.1"/>
    <property type="molecule type" value="Genomic_DNA"/>
</dbReference>
<dbReference type="PANTHER" id="PTHR43312">
    <property type="entry name" value="D-THREO-ALDOSE 1-DEHYDROGENASE"/>
    <property type="match status" value="1"/>
</dbReference>
<protein>
    <submittedName>
        <fullName evidence="2">Oxidoreductase</fullName>
    </submittedName>
</protein>
<dbReference type="InterPro" id="IPR053135">
    <property type="entry name" value="AKR2_Oxidoreductase"/>
</dbReference>
<dbReference type="PANTHER" id="PTHR43312:SF1">
    <property type="entry name" value="NADP-DEPENDENT OXIDOREDUCTASE DOMAIN-CONTAINING PROTEIN"/>
    <property type="match status" value="1"/>
</dbReference>
<dbReference type="InterPro" id="IPR036812">
    <property type="entry name" value="NAD(P)_OxRdtase_dom_sf"/>
</dbReference>
<evidence type="ECO:0000313" key="3">
    <source>
        <dbReference type="Proteomes" id="UP000646365"/>
    </source>
</evidence>
<gene>
    <name evidence="2" type="ORF">GCM10011611_32520</name>
</gene>
<reference evidence="2" key="1">
    <citation type="journal article" date="2014" name="Int. J. Syst. Evol. Microbiol.">
        <title>Complete genome sequence of Corynebacterium casei LMG S-19264T (=DSM 44701T), isolated from a smear-ripened cheese.</title>
        <authorList>
            <consortium name="US DOE Joint Genome Institute (JGI-PGF)"/>
            <person name="Walter F."/>
            <person name="Albersmeier A."/>
            <person name="Kalinowski J."/>
            <person name="Ruckert C."/>
        </authorList>
    </citation>
    <scope>NUCLEOTIDE SEQUENCE</scope>
    <source>
        <strain evidence="2">CGMCC 1.15725</strain>
    </source>
</reference>
<proteinExistence type="predicted"/>